<evidence type="ECO:0000313" key="2">
    <source>
        <dbReference type="EMBL" id="KAL3117229.1"/>
    </source>
</evidence>
<organism evidence="2 3">
    <name type="scientific">Heterodera trifolii</name>
    <dbReference type="NCBI Taxonomy" id="157864"/>
    <lineage>
        <taxon>Eukaryota</taxon>
        <taxon>Metazoa</taxon>
        <taxon>Ecdysozoa</taxon>
        <taxon>Nematoda</taxon>
        <taxon>Chromadorea</taxon>
        <taxon>Rhabditida</taxon>
        <taxon>Tylenchina</taxon>
        <taxon>Tylenchomorpha</taxon>
        <taxon>Tylenchoidea</taxon>
        <taxon>Heteroderidae</taxon>
        <taxon>Heteroderinae</taxon>
        <taxon>Heterodera</taxon>
    </lineage>
</organism>
<protein>
    <submittedName>
        <fullName evidence="2">Uncharacterized protein</fullName>
    </submittedName>
</protein>
<feature type="compositionally biased region" description="Basic and acidic residues" evidence="1">
    <location>
        <begin position="38"/>
        <end position="50"/>
    </location>
</feature>
<dbReference type="Proteomes" id="UP001620626">
    <property type="component" value="Unassembled WGS sequence"/>
</dbReference>
<keyword evidence="3" id="KW-1185">Reference proteome</keyword>
<feature type="compositionally biased region" description="Polar residues" evidence="1">
    <location>
        <begin position="51"/>
        <end position="61"/>
    </location>
</feature>
<evidence type="ECO:0000313" key="3">
    <source>
        <dbReference type="Proteomes" id="UP001620626"/>
    </source>
</evidence>
<dbReference type="EMBL" id="JBICBT010000334">
    <property type="protein sequence ID" value="KAL3117229.1"/>
    <property type="molecule type" value="Genomic_DNA"/>
</dbReference>
<comment type="caution">
    <text evidence="2">The sequence shown here is derived from an EMBL/GenBank/DDBJ whole genome shotgun (WGS) entry which is preliminary data.</text>
</comment>
<gene>
    <name evidence="2" type="ORF">niasHT_007632</name>
</gene>
<reference evidence="2 3" key="1">
    <citation type="submission" date="2024-10" db="EMBL/GenBank/DDBJ databases">
        <authorList>
            <person name="Kim D."/>
        </authorList>
    </citation>
    <scope>NUCLEOTIDE SEQUENCE [LARGE SCALE GENOMIC DNA]</scope>
    <source>
        <strain evidence="2">BH-2024</strain>
    </source>
</reference>
<name>A0ABD2LQ20_9BILA</name>
<feature type="region of interest" description="Disordered" evidence="1">
    <location>
        <begin position="32"/>
        <end position="66"/>
    </location>
</feature>
<evidence type="ECO:0000256" key="1">
    <source>
        <dbReference type="SAM" id="MobiDB-lite"/>
    </source>
</evidence>
<dbReference type="AlphaFoldDB" id="A0ABD2LQ20"/>
<sequence length="102" mass="11232">MAINLLLEMNYGLYGEEGKAAALVMRNGQNDCGNEWRGGGKDESNREKRGNATNRTEQSPPTAVAGKKESNNTLCVVFGLCFRRFAHAAEGRGHEEKKRFVA</sequence>
<accession>A0ABD2LQ20</accession>
<proteinExistence type="predicted"/>